<name>A0A3N6WD21_9ACTN</name>
<evidence type="ECO:0000313" key="2">
    <source>
        <dbReference type="Proteomes" id="UP000275225"/>
    </source>
</evidence>
<dbReference type="Proteomes" id="UP000275225">
    <property type="component" value="Unassembled WGS sequence"/>
</dbReference>
<dbReference type="InterPro" id="IPR010916">
    <property type="entry name" value="TonB_box_CS"/>
</dbReference>
<dbReference type="RefSeq" id="WP_124237389.1">
    <property type="nucleotide sequence ID" value="NZ_JBHUFI010000008.1"/>
</dbReference>
<sequence>MTSTWAFVPSAPLLALPGDDALAATRDATQRLVGEVVGTAADSITVFAETDWPVELDETHGGSLERYGLDVAAGGENVALGLGHTIGAWLLDRAGWTGSRRYVSQVDSEERTVLVVADGAACIQSNSPRGLDSRGPAFQEDLLTALRTADTASLAQLDLTLAAALWCTGAPVLREVGRATRDRSWHAQLRYTGAPLGVGYWVACWRSA</sequence>
<dbReference type="AlphaFoldDB" id="A0A3N6WD21"/>
<organism evidence="1 2">
    <name type="scientific">Aeromicrobium camelliae</name>
    <dbReference type="NCBI Taxonomy" id="1538144"/>
    <lineage>
        <taxon>Bacteria</taxon>
        <taxon>Bacillati</taxon>
        <taxon>Actinomycetota</taxon>
        <taxon>Actinomycetes</taxon>
        <taxon>Propionibacteriales</taxon>
        <taxon>Nocardioidaceae</taxon>
        <taxon>Aeromicrobium</taxon>
    </lineage>
</organism>
<gene>
    <name evidence="1" type="ORF">EHW97_11880</name>
</gene>
<keyword evidence="2" id="KW-1185">Reference proteome</keyword>
<dbReference type="EMBL" id="RQJX01000016">
    <property type="protein sequence ID" value="RQN02912.1"/>
    <property type="molecule type" value="Genomic_DNA"/>
</dbReference>
<evidence type="ECO:0000313" key="1">
    <source>
        <dbReference type="EMBL" id="RQN02912.1"/>
    </source>
</evidence>
<accession>A0A3N6WD21</accession>
<dbReference type="OrthoDB" id="4543339at2"/>
<comment type="caution">
    <text evidence="1">The sequence shown here is derived from an EMBL/GenBank/DDBJ whole genome shotgun (WGS) entry which is preliminary data.</text>
</comment>
<proteinExistence type="predicted"/>
<dbReference type="Gene3D" id="3.40.830.10">
    <property type="entry name" value="LigB-like"/>
    <property type="match status" value="1"/>
</dbReference>
<reference evidence="1 2" key="1">
    <citation type="submission" date="2018-11" db="EMBL/GenBank/DDBJ databases">
        <authorList>
            <person name="Li F."/>
        </authorList>
    </citation>
    <scope>NUCLEOTIDE SEQUENCE [LARGE SCALE GENOMIC DNA]</scope>
    <source>
        <strain evidence="1 2">YS17T</strain>
    </source>
</reference>
<protein>
    <submittedName>
        <fullName evidence="1">Uncharacterized protein</fullName>
    </submittedName>
</protein>
<dbReference type="PROSITE" id="PS00430">
    <property type="entry name" value="TONB_DEPENDENT_REC_1"/>
    <property type="match status" value="1"/>
</dbReference>